<dbReference type="SUPFAM" id="SSF51445">
    <property type="entry name" value="(Trans)glycosidases"/>
    <property type="match status" value="1"/>
</dbReference>
<evidence type="ECO:0000256" key="9">
    <source>
        <dbReference type="ARBA" id="ARBA00023326"/>
    </source>
</evidence>
<sequence length="505" mass="56157">MASALVVQGGQTEEQAEIAASAMRIETNRKGIGTITVLNGSGGPLDGTTIQVEQQEHDFLFGCNIYGFNYFPDSARNAIYKQRFDSLFNYATAKLYWCGYERTQGSPDTASTNRIVAWCSSRGIKLKGHPILWGTAAGFPGYTNCSRLPTALEQKQRINELLTWYKDKITIWDVVNEPTHFSSIPIDSPHVWAHTSDSSAKLVVNDYSVMYNMRPALWNMLNTASQQGVPWDAVGIQAHEPRTRAFPLDYVRGVLDWYDSLHKEVHITEFTPVSIDTPLSGATWRGARWNPQVQAKYAADFYRVCFAHPAVTAITWWDLCDSMSWLRGGGLLDSHLLPKPAYDSLCRLIRTVWHTDTTVLSGVSGDANFKGFYGTYRVIATKGGTSCTASVHLEKGKQNQFIIYLTSTNTERGQMPGAGSNLAINNCIVSGSDALFFLRLASNAGFTMNVYDLKGRKVWSHRSGAAIAGELELLWDFKKQVATGIYFACLLQNNKYAGKKMVVVR</sequence>
<keyword evidence="7" id="KW-0119">Carbohydrate metabolism</keyword>
<feature type="domain" description="GH10" evidence="10">
    <location>
        <begin position="46"/>
        <end position="348"/>
    </location>
</feature>
<dbReference type="InterPro" id="IPR001000">
    <property type="entry name" value="GH10_dom"/>
</dbReference>
<evidence type="ECO:0000256" key="5">
    <source>
        <dbReference type="ARBA" id="ARBA00022729"/>
    </source>
</evidence>
<evidence type="ECO:0000313" key="12">
    <source>
        <dbReference type="Proteomes" id="UP000179243"/>
    </source>
</evidence>
<comment type="catalytic activity">
    <reaction evidence="1">
        <text>Endohydrolysis of (1-&gt;4)-beta-D-xylosidic linkages in xylans.</text>
        <dbReference type="EC" id="3.2.1.8"/>
    </reaction>
</comment>
<dbReference type="Gene3D" id="3.20.20.80">
    <property type="entry name" value="Glycosidases"/>
    <property type="match status" value="1"/>
</dbReference>
<accession>A0A1F7F8X5</accession>
<organism evidence="11 12">
    <name type="scientific">Candidatus Raymondbacteria bacterium RIFOXYD12_FULL_49_13</name>
    <dbReference type="NCBI Taxonomy" id="1817890"/>
    <lineage>
        <taxon>Bacteria</taxon>
        <taxon>Raymondiibacteriota</taxon>
    </lineage>
</organism>
<keyword evidence="5" id="KW-0732">Signal</keyword>
<evidence type="ECO:0000256" key="8">
    <source>
        <dbReference type="ARBA" id="ARBA00023295"/>
    </source>
</evidence>
<dbReference type="PANTHER" id="PTHR31490">
    <property type="entry name" value="GLYCOSYL HYDROLASE"/>
    <property type="match status" value="1"/>
</dbReference>
<keyword evidence="4" id="KW-0858">Xylan degradation</keyword>
<name>A0A1F7F8X5_UNCRA</name>
<keyword evidence="9" id="KW-0624">Polysaccharide degradation</keyword>
<dbReference type="Pfam" id="PF00331">
    <property type="entry name" value="Glyco_hydro_10"/>
    <property type="match status" value="1"/>
</dbReference>
<dbReference type="Proteomes" id="UP000179243">
    <property type="component" value="Unassembled WGS sequence"/>
</dbReference>
<evidence type="ECO:0000256" key="2">
    <source>
        <dbReference type="ARBA" id="ARBA00007495"/>
    </source>
</evidence>
<comment type="similarity">
    <text evidence="2">Belongs to the glycosyl hydrolase 10 (cellulase F) family.</text>
</comment>
<protein>
    <recommendedName>
        <fullName evidence="3">endo-1,4-beta-xylanase</fullName>
        <ecNumber evidence="3">3.2.1.8</ecNumber>
    </recommendedName>
</protein>
<evidence type="ECO:0000313" key="11">
    <source>
        <dbReference type="EMBL" id="OGK02987.1"/>
    </source>
</evidence>
<dbReference type="EMBL" id="MFYX01000099">
    <property type="protein sequence ID" value="OGK02987.1"/>
    <property type="molecule type" value="Genomic_DNA"/>
</dbReference>
<dbReference type="EC" id="3.2.1.8" evidence="3"/>
<proteinExistence type="inferred from homology"/>
<evidence type="ECO:0000256" key="6">
    <source>
        <dbReference type="ARBA" id="ARBA00022801"/>
    </source>
</evidence>
<dbReference type="PANTHER" id="PTHR31490:SF88">
    <property type="entry name" value="BETA-XYLANASE"/>
    <property type="match status" value="1"/>
</dbReference>
<gene>
    <name evidence="11" type="ORF">A2519_06485</name>
</gene>
<reference evidence="11 12" key="1">
    <citation type="journal article" date="2016" name="Nat. Commun.">
        <title>Thousands of microbial genomes shed light on interconnected biogeochemical processes in an aquifer system.</title>
        <authorList>
            <person name="Anantharaman K."/>
            <person name="Brown C.T."/>
            <person name="Hug L.A."/>
            <person name="Sharon I."/>
            <person name="Castelle C.J."/>
            <person name="Probst A.J."/>
            <person name="Thomas B.C."/>
            <person name="Singh A."/>
            <person name="Wilkins M.J."/>
            <person name="Karaoz U."/>
            <person name="Brodie E.L."/>
            <person name="Williams K.H."/>
            <person name="Hubbard S.S."/>
            <person name="Banfield J.F."/>
        </authorList>
    </citation>
    <scope>NUCLEOTIDE SEQUENCE [LARGE SCALE GENOMIC DNA]</scope>
</reference>
<evidence type="ECO:0000256" key="3">
    <source>
        <dbReference type="ARBA" id="ARBA00012590"/>
    </source>
</evidence>
<dbReference type="InterPro" id="IPR017853">
    <property type="entry name" value="GH"/>
</dbReference>
<evidence type="ECO:0000256" key="7">
    <source>
        <dbReference type="ARBA" id="ARBA00023277"/>
    </source>
</evidence>
<keyword evidence="6" id="KW-0378">Hydrolase</keyword>
<dbReference type="GO" id="GO:0045493">
    <property type="term" value="P:xylan catabolic process"/>
    <property type="evidence" value="ECO:0007669"/>
    <property type="project" value="UniProtKB-KW"/>
</dbReference>
<evidence type="ECO:0000256" key="1">
    <source>
        <dbReference type="ARBA" id="ARBA00000681"/>
    </source>
</evidence>
<dbReference type="PROSITE" id="PS51760">
    <property type="entry name" value="GH10_2"/>
    <property type="match status" value="1"/>
</dbReference>
<dbReference type="GO" id="GO:0031176">
    <property type="term" value="F:endo-1,4-beta-xylanase activity"/>
    <property type="evidence" value="ECO:0007669"/>
    <property type="project" value="UniProtKB-EC"/>
</dbReference>
<dbReference type="InterPro" id="IPR044846">
    <property type="entry name" value="GH10"/>
</dbReference>
<evidence type="ECO:0000256" key="4">
    <source>
        <dbReference type="ARBA" id="ARBA00022651"/>
    </source>
</evidence>
<comment type="caution">
    <text evidence="11">The sequence shown here is derived from an EMBL/GenBank/DDBJ whole genome shotgun (WGS) entry which is preliminary data.</text>
</comment>
<dbReference type="SMART" id="SM00633">
    <property type="entry name" value="Glyco_10"/>
    <property type="match status" value="1"/>
</dbReference>
<keyword evidence="8" id="KW-0326">Glycosidase</keyword>
<dbReference type="AlphaFoldDB" id="A0A1F7F8X5"/>
<evidence type="ECO:0000259" key="10">
    <source>
        <dbReference type="PROSITE" id="PS51760"/>
    </source>
</evidence>